<reference evidence="2" key="1">
    <citation type="submission" date="2015-07" db="EMBL/GenBank/DDBJ databases">
        <title>Transcriptome Assembly of Anthurium amnicola.</title>
        <authorList>
            <person name="Suzuki J."/>
        </authorList>
    </citation>
    <scope>NUCLEOTIDE SEQUENCE</scope>
</reference>
<gene>
    <name evidence="2" type="primary">STK11IP</name>
    <name evidence="2" type="ORF">g.6642</name>
</gene>
<accession>A0A1D1Y2D9</accession>
<proteinExistence type="predicted"/>
<feature type="compositionally biased region" description="Pro residues" evidence="1">
    <location>
        <begin position="60"/>
        <end position="69"/>
    </location>
</feature>
<feature type="compositionally biased region" description="Polar residues" evidence="1">
    <location>
        <begin position="33"/>
        <end position="42"/>
    </location>
</feature>
<evidence type="ECO:0000313" key="2">
    <source>
        <dbReference type="EMBL" id="JAT48781.1"/>
    </source>
</evidence>
<name>A0A1D1Y2D9_9ARAE</name>
<feature type="non-terminal residue" evidence="2">
    <location>
        <position position="1"/>
    </location>
</feature>
<protein>
    <submittedName>
        <fullName evidence="2">Serine/threonine-protein kinase 11-interacting protein</fullName>
    </submittedName>
</protein>
<dbReference type="GO" id="GO:0016301">
    <property type="term" value="F:kinase activity"/>
    <property type="evidence" value="ECO:0007669"/>
    <property type="project" value="UniProtKB-KW"/>
</dbReference>
<evidence type="ECO:0000256" key="1">
    <source>
        <dbReference type="SAM" id="MobiDB-lite"/>
    </source>
</evidence>
<sequence length="101" mass="11083">PQLVTFKQPKAERHLYLVLTDDMLFSLPSDLRASTHSESLSSGPCRLPHFIPKTHQNPTTCPPSHPPKSQPGGPEEIPQQNSKQEKAETLLKKGFSGQSAA</sequence>
<dbReference type="AlphaFoldDB" id="A0A1D1Y2D9"/>
<organism evidence="2">
    <name type="scientific">Anthurium amnicola</name>
    <dbReference type="NCBI Taxonomy" id="1678845"/>
    <lineage>
        <taxon>Eukaryota</taxon>
        <taxon>Viridiplantae</taxon>
        <taxon>Streptophyta</taxon>
        <taxon>Embryophyta</taxon>
        <taxon>Tracheophyta</taxon>
        <taxon>Spermatophyta</taxon>
        <taxon>Magnoliopsida</taxon>
        <taxon>Liliopsida</taxon>
        <taxon>Araceae</taxon>
        <taxon>Pothoideae</taxon>
        <taxon>Potheae</taxon>
        <taxon>Anthurium</taxon>
    </lineage>
</organism>
<dbReference type="EMBL" id="GDJX01019155">
    <property type="protein sequence ID" value="JAT48781.1"/>
    <property type="molecule type" value="Transcribed_RNA"/>
</dbReference>
<feature type="region of interest" description="Disordered" evidence="1">
    <location>
        <begin position="33"/>
        <end position="101"/>
    </location>
</feature>
<keyword evidence="2" id="KW-0808">Transferase</keyword>
<keyword evidence="2" id="KW-0418">Kinase</keyword>